<name>A0A6N2V668_9FIRM</name>
<evidence type="ECO:0008006" key="2">
    <source>
        <dbReference type="Google" id="ProtNLM"/>
    </source>
</evidence>
<reference evidence="1" key="1">
    <citation type="submission" date="2019-11" db="EMBL/GenBank/DDBJ databases">
        <authorList>
            <person name="Feng L."/>
        </authorList>
    </citation>
    <scope>NUCLEOTIDE SEQUENCE</scope>
    <source>
        <strain evidence="1">CnexileLFYP112</strain>
    </source>
</reference>
<gene>
    <name evidence="1" type="ORF">CNLFYP112_02420</name>
</gene>
<dbReference type="AlphaFoldDB" id="A0A6N2V668"/>
<organism evidence="1">
    <name type="scientific">[Clostridium] nexile</name>
    <dbReference type="NCBI Taxonomy" id="29361"/>
    <lineage>
        <taxon>Bacteria</taxon>
        <taxon>Bacillati</taxon>
        <taxon>Bacillota</taxon>
        <taxon>Clostridia</taxon>
        <taxon>Lachnospirales</taxon>
        <taxon>Lachnospiraceae</taxon>
        <taxon>Tyzzerella</taxon>
    </lineage>
</organism>
<evidence type="ECO:0000313" key="1">
    <source>
        <dbReference type="EMBL" id="VYT23861.1"/>
    </source>
</evidence>
<protein>
    <recommendedName>
        <fullName evidence="2">Multidrug transporter</fullName>
    </recommendedName>
</protein>
<proteinExistence type="predicted"/>
<dbReference type="EMBL" id="CACRTG010000021">
    <property type="protein sequence ID" value="VYT23861.1"/>
    <property type="molecule type" value="Genomic_DNA"/>
</dbReference>
<accession>A0A6N2V668</accession>
<sequence>MEKLTREYIKLLSGEGDASEKFWALEKRIRQDKKDCGVQCEMSRSNQFYIMLSLLNEGAITLEDLSNFSEDLQETMKHFYKLER</sequence>